<evidence type="ECO:0000256" key="6">
    <source>
        <dbReference type="ARBA" id="ARBA00049258"/>
    </source>
</evidence>
<dbReference type="InterPro" id="IPR018177">
    <property type="entry name" value="L-lactate_DH_AS"/>
</dbReference>
<evidence type="ECO:0000256" key="2">
    <source>
        <dbReference type="ARBA" id="ARBA00006054"/>
    </source>
</evidence>
<evidence type="ECO:0000256" key="3">
    <source>
        <dbReference type="ARBA" id="ARBA00012967"/>
    </source>
</evidence>
<dbReference type="NCBIfam" id="TIGR01771">
    <property type="entry name" value="L-LDH-NAD"/>
    <property type="match status" value="1"/>
</dbReference>
<dbReference type="Gene3D" id="3.40.50.720">
    <property type="entry name" value="NAD(P)-binding Rossmann-like Domain"/>
    <property type="match status" value="1"/>
</dbReference>
<dbReference type="Proteomes" id="UP000036403">
    <property type="component" value="Unassembled WGS sequence"/>
</dbReference>
<dbReference type="OrthoDB" id="5405561at2759"/>
<evidence type="ECO:0000259" key="8">
    <source>
        <dbReference type="Pfam" id="PF00056"/>
    </source>
</evidence>
<dbReference type="InterPro" id="IPR001557">
    <property type="entry name" value="L-lactate/malate_DH"/>
</dbReference>
<evidence type="ECO:0000256" key="7">
    <source>
        <dbReference type="RuleBase" id="RU000496"/>
    </source>
</evidence>
<gene>
    <name evidence="10" type="ORF">RF55_281</name>
</gene>
<dbReference type="InterPro" id="IPR011304">
    <property type="entry name" value="L-lactate_DH"/>
</dbReference>
<feature type="domain" description="Lactate/malate dehydrogenase C-terminal" evidence="9">
    <location>
        <begin position="388"/>
        <end position="546"/>
    </location>
</feature>
<dbReference type="InterPro" id="IPR036291">
    <property type="entry name" value="NAD(P)-bd_dom_sf"/>
</dbReference>
<evidence type="ECO:0000313" key="10">
    <source>
        <dbReference type="EMBL" id="KMR05025.1"/>
    </source>
</evidence>
<name>A0A0J7LAF5_LASNI</name>
<evidence type="ECO:0000313" key="11">
    <source>
        <dbReference type="Proteomes" id="UP000036403"/>
    </source>
</evidence>
<evidence type="ECO:0000256" key="4">
    <source>
        <dbReference type="ARBA" id="ARBA00023002"/>
    </source>
</evidence>
<keyword evidence="5 7" id="KW-0520">NAD</keyword>
<dbReference type="AlphaFoldDB" id="A0A0J7LAF5"/>
<accession>A0A0J7LAF5</accession>
<dbReference type="InterPro" id="IPR022383">
    <property type="entry name" value="Lactate/malate_DH_C"/>
</dbReference>
<dbReference type="PaxDb" id="67767-A0A0J7LAF5"/>
<dbReference type="SUPFAM" id="SSF51735">
    <property type="entry name" value="NAD(P)-binding Rossmann-fold domains"/>
    <property type="match status" value="2"/>
</dbReference>
<dbReference type="PROSITE" id="PS00064">
    <property type="entry name" value="L_LDH"/>
    <property type="match status" value="2"/>
</dbReference>
<dbReference type="InterPro" id="IPR015955">
    <property type="entry name" value="Lactate_DH/Glyco_Ohase_4_C"/>
</dbReference>
<comment type="pathway">
    <text evidence="1 7">Fermentation; pyruvate fermentation to lactate; (S)-lactate from pyruvate: step 1/1.</text>
</comment>
<dbReference type="FunFam" id="3.40.50.720:FF:000018">
    <property type="entry name" value="Malate dehydrogenase"/>
    <property type="match status" value="1"/>
</dbReference>
<dbReference type="InterPro" id="IPR001236">
    <property type="entry name" value="Lactate/malate_DH_N"/>
</dbReference>
<feature type="domain" description="Lactate/malate dehydrogenase C-terminal" evidence="9">
    <location>
        <begin position="163"/>
        <end position="332"/>
    </location>
</feature>
<feature type="domain" description="Lactate/malate dehydrogenase N-terminal" evidence="8">
    <location>
        <begin position="22"/>
        <end position="160"/>
    </location>
</feature>
<dbReference type="EMBL" id="LBMM01000085">
    <property type="protein sequence ID" value="KMR05025.1"/>
    <property type="molecule type" value="Genomic_DNA"/>
</dbReference>
<dbReference type="PANTHER" id="PTHR43128">
    <property type="entry name" value="L-2-HYDROXYCARBOXYLATE DEHYDROGENASE (NAD(P)(+))"/>
    <property type="match status" value="1"/>
</dbReference>
<dbReference type="Pfam" id="PF00056">
    <property type="entry name" value="Ldh_1_N"/>
    <property type="match status" value="1"/>
</dbReference>
<proteinExistence type="inferred from homology"/>
<dbReference type="SUPFAM" id="SSF56327">
    <property type="entry name" value="LDH C-terminal domain-like"/>
    <property type="match status" value="2"/>
</dbReference>
<dbReference type="HAMAP" id="MF_00488">
    <property type="entry name" value="Lactate_dehydrog"/>
    <property type="match status" value="1"/>
</dbReference>
<dbReference type="PANTHER" id="PTHR43128:SF16">
    <property type="entry name" value="L-LACTATE DEHYDROGENASE"/>
    <property type="match status" value="1"/>
</dbReference>
<dbReference type="GO" id="GO:0005737">
    <property type="term" value="C:cytoplasm"/>
    <property type="evidence" value="ECO:0007669"/>
    <property type="project" value="InterPro"/>
</dbReference>
<dbReference type="GO" id="GO:0004459">
    <property type="term" value="F:L-lactate dehydrogenase (NAD+) activity"/>
    <property type="evidence" value="ECO:0007669"/>
    <property type="project" value="UniProtKB-EC"/>
</dbReference>
<sequence>MATLKDQLLTTVAERVPIGKNKITIVGVGQVGMASAFSILTNHVSSDMVLIDVMIDKLKGEMLDLQHGSAFMKNAKVNASTDYAATANSSLCIVTAGARQREGETRLDLVQRNTDIFKGIIPQLVKYSPNTILLIVSNPVDILTYVAWKLSGLPKNRVIGSGTNLDSARFRFLLSQRLNVAPTSCHGWIIGEHGDTSVPVWSGVNVAGVRLRDINEYVGTENDKEHWNELHKQVIQSAYEVIKLKGYTSWAIGLSVSNLASAILRNSHQVHAVSTLVTDYHGIKEEVFLSLPCTLGEDGVTHIVQQKLTDDELALLHESSSMMHERITSHIAMVDAFPKKLEGEGMDFIHSSVFIGDPKIEYDTVDILAWVTWKLSGLPVHQVIGSGTNLDSARFRYLIADRLGIAPSSVQGYMIGEHGDSMVPLWSGVSVAGVQFRDIIPNIGLETDDERWYEISKEVVKLGPTVRCLKGYSSTAIGLSATDIIIAILRNTQAIIPVSTLVQGHHDVCHDMFLSLPCAIGENGITHIIRMHMTEYEKKLFQASANIVYDVQKDLNIKS</sequence>
<dbReference type="STRING" id="67767.A0A0J7LAF5"/>
<protein>
    <recommendedName>
        <fullName evidence="3 7">L-lactate dehydrogenase</fullName>
        <ecNumber evidence="3 7">1.1.1.27</ecNumber>
    </recommendedName>
</protein>
<dbReference type="Gene3D" id="3.90.110.10">
    <property type="entry name" value="Lactate dehydrogenase/glycoside hydrolase, family 4, C-terminal"/>
    <property type="match status" value="2"/>
</dbReference>
<keyword evidence="4 7" id="KW-0560">Oxidoreductase</keyword>
<dbReference type="Pfam" id="PF02866">
    <property type="entry name" value="Ldh_1_C"/>
    <property type="match status" value="2"/>
</dbReference>
<evidence type="ECO:0000256" key="1">
    <source>
        <dbReference type="ARBA" id="ARBA00004843"/>
    </source>
</evidence>
<keyword evidence="11" id="KW-1185">Reference proteome</keyword>
<dbReference type="PRINTS" id="PR00086">
    <property type="entry name" value="LLDHDRGNASE"/>
</dbReference>
<organism evidence="10 11">
    <name type="scientific">Lasius niger</name>
    <name type="common">Black garden ant</name>
    <dbReference type="NCBI Taxonomy" id="67767"/>
    <lineage>
        <taxon>Eukaryota</taxon>
        <taxon>Metazoa</taxon>
        <taxon>Ecdysozoa</taxon>
        <taxon>Arthropoda</taxon>
        <taxon>Hexapoda</taxon>
        <taxon>Insecta</taxon>
        <taxon>Pterygota</taxon>
        <taxon>Neoptera</taxon>
        <taxon>Endopterygota</taxon>
        <taxon>Hymenoptera</taxon>
        <taxon>Apocrita</taxon>
        <taxon>Aculeata</taxon>
        <taxon>Formicoidea</taxon>
        <taxon>Formicidae</taxon>
        <taxon>Formicinae</taxon>
        <taxon>Lasius</taxon>
        <taxon>Lasius</taxon>
    </lineage>
</organism>
<dbReference type="GO" id="GO:0006089">
    <property type="term" value="P:lactate metabolic process"/>
    <property type="evidence" value="ECO:0007669"/>
    <property type="project" value="TreeGrafter"/>
</dbReference>
<comment type="similarity">
    <text evidence="2">Belongs to the LDH/MDH superfamily. LDH family.</text>
</comment>
<reference evidence="10 11" key="1">
    <citation type="submission" date="2015-04" db="EMBL/GenBank/DDBJ databases">
        <title>Lasius niger genome sequencing.</title>
        <authorList>
            <person name="Konorov E.A."/>
            <person name="Nikitin M.A."/>
            <person name="Kirill M.V."/>
            <person name="Chang P."/>
        </authorList>
    </citation>
    <scope>NUCLEOTIDE SEQUENCE [LARGE SCALE GENOMIC DNA]</scope>
    <source>
        <tissue evidence="10">Whole</tissue>
    </source>
</reference>
<comment type="caution">
    <text evidence="10">The sequence shown here is derived from an EMBL/GenBank/DDBJ whole genome shotgun (WGS) entry which is preliminary data.</text>
</comment>
<dbReference type="EC" id="1.1.1.27" evidence="3 7"/>
<dbReference type="CDD" id="cd05293">
    <property type="entry name" value="LDH_1"/>
    <property type="match status" value="1"/>
</dbReference>
<evidence type="ECO:0000259" key="9">
    <source>
        <dbReference type="Pfam" id="PF02866"/>
    </source>
</evidence>
<evidence type="ECO:0000256" key="5">
    <source>
        <dbReference type="ARBA" id="ARBA00023027"/>
    </source>
</evidence>
<dbReference type="UniPathway" id="UPA00554">
    <property type="reaction ID" value="UER00611"/>
</dbReference>
<comment type="catalytic activity">
    <reaction evidence="6 7">
        <text>(S)-lactate + NAD(+) = pyruvate + NADH + H(+)</text>
        <dbReference type="Rhea" id="RHEA:23444"/>
        <dbReference type="ChEBI" id="CHEBI:15361"/>
        <dbReference type="ChEBI" id="CHEBI:15378"/>
        <dbReference type="ChEBI" id="CHEBI:16651"/>
        <dbReference type="ChEBI" id="CHEBI:57540"/>
        <dbReference type="ChEBI" id="CHEBI:57945"/>
        <dbReference type="EC" id="1.1.1.27"/>
    </reaction>
</comment>